<reference evidence="2" key="1">
    <citation type="submission" date="2010-11" db="EMBL/GenBank/DDBJ databases">
        <title>Genome sequence of Helicobacter pylori strain India7.</title>
        <authorList>
            <person name="Kersulyte D."/>
            <person name="Mukhopadhyay A."/>
            <person name="Choudhury A."/>
            <person name="Nair G.B."/>
            <person name="Berg D.E."/>
        </authorList>
    </citation>
    <scope>NUCLEOTIDE SEQUENCE [LARGE SCALE GENOMIC DNA]</scope>
    <source>
        <strain evidence="2">India7</strain>
    </source>
</reference>
<dbReference type="HOGENOM" id="CLU_3290646_0_0_7"/>
<dbReference type="AlphaFoldDB" id="E8QHC9"/>
<accession>E8QHC9</accession>
<proteinExistence type="predicted"/>
<name>E8QHC9_HELP7</name>
<sequence length="40" mass="4580">MIVLIKIIIRIQNGLIIAYFTTPTKPSAKNPKKHKSKNLF</sequence>
<gene>
    <name evidence="1" type="ordered locus">HPIN_05985</name>
</gene>
<dbReference type="EMBL" id="CP002331">
    <property type="protein sequence ID" value="ADU80391.1"/>
    <property type="molecule type" value="Genomic_DNA"/>
</dbReference>
<organism evidence="1 2">
    <name type="scientific">Helicobacter pylori (strain India7)</name>
    <dbReference type="NCBI Taxonomy" id="907238"/>
    <lineage>
        <taxon>Bacteria</taxon>
        <taxon>Pseudomonadati</taxon>
        <taxon>Campylobacterota</taxon>
        <taxon>Epsilonproteobacteria</taxon>
        <taxon>Campylobacterales</taxon>
        <taxon>Helicobacteraceae</taxon>
        <taxon>Helicobacter</taxon>
    </lineage>
</organism>
<dbReference type="Proteomes" id="UP000009059">
    <property type="component" value="Chromosome"/>
</dbReference>
<protein>
    <submittedName>
        <fullName evidence="1">Uncharacterized protein</fullName>
    </submittedName>
</protein>
<dbReference type="KEGG" id="hpn:HPIN_05985"/>
<evidence type="ECO:0000313" key="1">
    <source>
        <dbReference type="EMBL" id="ADU80391.1"/>
    </source>
</evidence>
<evidence type="ECO:0000313" key="2">
    <source>
        <dbReference type="Proteomes" id="UP000009059"/>
    </source>
</evidence>